<dbReference type="InterPro" id="IPR049326">
    <property type="entry name" value="Rhodopsin_dom_fungi"/>
</dbReference>
<evidence type="ECO:0000256" key="7">
    <source>
        <dbReference type="SAM" id="Phobius"/>
    </source>
</evidence>
<proteinExistence type="inferred from homology"/>
<keyword evidence="10" id="KW-1185">Reference proteome</keyword>
<comment type="similarity">
    <text evidence="5">Belongs to the SAT4 family.</text>
</comment>
<feature type="transmembrane region" description="Helical" evidence="7">
    <location>
        <begin position="203"/>
        <end position="224"/>
    </location>
</feature>
<feature type="domain" description="Rhodopsin" evidence="8">
    <location>
        <begin position="38"/>
        <end position="262"/>
    </location>
</feature>
<evidence type="ECO:0000313" key="9">
    <source>
        <dbReference type="EMBL" id="KAH7130796.1"/>
    </source>
</evidence>
<comment type="caution">
    <text evidence="9">The sequence shown here is derived from an EMBL/GenBank/DDBJ whole genome shotgun (WGS) entry which is preliminary data.</text>
</comment>
<dbReference type="Pfam" id="PF20684">
    <property type="entry name" value="Fung_rhodopsin"/>
    <property type="match status" value="1"/>
</dbReference>
<evidence type="ECO:0000259" key="8">
    <source>
        <dbReference type="Pfam" id="PF20684"/>
    </source>
</evidence>
<feature type="transmembrane region" description="Helical" evidence="7">
    <location>
        <begin position="54"/>
        <end position="75"/>
    </location>
</feature>
<evidence type="ECO:0000256" key="3">
    <source>
        <dbReference type="ARBA" id="ARBA00022989"/>
    </source>
</evidence>
<comment type="subcellular location">
    <subcellularLocation>
        <location evidence="1">Membrane</location>
        <topology evidence="1">Multi-pass membrane protein</topology>
    </subcellularLocation>
</comment>
<dbReference type="GO" id="GO:0016020">
    <property type="term" value="C:membrane"/>
    <property type="evidence" value="ECO:0007669"/>
    <property type="project" value="UniProtKB-SubCell"/>
</dbReference>
<keyword evidence="3 7" id="KW-1133">Transmembrane helix</keyword>
<evidence type="ECO:0000256" key="6">
    <source>
        <dbReference type="SAM" id="MobiDB-lite"/>
    </source>
</evidence>
<gene>
    <name evidence="9" type="ORF">B0J11DRAFT_603180</name>
</gene>
<feature type="transmembrane region" description="Helical" evidence="7">
    <location>
        <begin position="108"/>
        <end position="131"/>
    </location>
</feature>
<reference evidence="9" key="1">
    <citation type="journal article" date="2021" name="Nat. Commun.">
        <title>Genetic determinants of endophytism in the Arabidopsis root mycobiome.</title>
        <authorList>
            <person name="Mesny F."/>
            <person name="Miyauchi S."/>
            <person name="Thiergart T."/>
            <person name="Pickel B."/>
            <person name="Atanasova L."/>
            <person name="Karlsson M."/>
            <person name="Huettel B."/>
            <person name="Barry K.W."/>
            <person name="Haridas S."/>
            <person name="Chen C."/>
            <person name="Bauer D."/>
            <person name="Andreopoulos W."/>
            <person name="Pangilinan J."/>
            <person name="LaButti K."/>
            <person name="Riley R."/>
            <person name="Lipzen A."/>
            <person name="Clum A."/>
            <person name="Drula E."/>
            <person name="Henrissat B."/>
            <person name="Kohler A."/>
            <person name="Grigoriev I.V."/>
            <person name="Martin F.M."/>
            <person name="Hacquard S."/>
        </authorList>
    </citation>
    <scope>NUCLEOTIDE SEQUENCE</scope>
    <source>
        <strain evidence="9">MPI-CAGE-CH-0243</strain>
    </source>
</reference>
<dbReference type="PANTHER" id="PTHR33048">
    <property type="entry name" value="PTH11-LIKE INTEGRAL MEMBRANE PROTEIN (AFU_ORTHOLOGUE AFUA_5G11245)"/>
    <property type="match status" value="1"/>
</dbReference>
<evidence type="ECO:0000256" key="5">
    <source>
        <dbReference type="ARBA" id="ARBA00038359"/>
    </source>
</evidence>
<dbReference type="Proteomes" id="UP000700596">
    <property type="component" value="Unassembled WGS sequence"/>
</dbReference>
<dbReference type="PANTHER" id="PTHR33048:SF47">
    <property type="entry name" value="INTEGRAL MEMBRANE PROTEIN-RELATED"/>
    <property type="match status" value="1"/>
</dbReference>
<feature type="compositionally biased region" description="Polar residues" evidence="6">
    <location>
        <begin position="321"/>
        <end position="335"/>
    </location>
</feature>
<dbReference type="OrthoDB" id="444631at2759"/>
<accession>A0A9P9E6D7</accession>
<dbReference type="InterPro" id="IPR052337">
    <property type="entry name" value="SAT4-like"/>
</dbReference>
<feature type="transmembrane region" description="Helical" evidence="7">
    <location>
        <begin position="173"/>
        <end position="191"/>
    </location>
</feature>
<sequence>MWLETRDATGYSTPKVSPGAFIGIIWAMTTFSLLFLPARLYARFKTARRFYWDDFFVVFAWILLLAITASCTAFNSVTYDIMAIGAGKKKFPPNVRVITMQFSRLFTIIPMIFYAGLWSIKIAFLLFFRRLGTQSIHSLNRHWWIVFCITMVLVSAQCQASQGLSFISMKVNVVLDVFTDLLIMTIPFNILRRVRLSLRQRIFLSGIFSLVVITITFAIVRAVITTVNVKNQMDPIWMYLWTNIELSIAIIIACVAPYRSLFLRDRRMSHPHNRRQSPMKQAFSKVFSSSKSRSRETDETWSANEMPYLAPWVDNERTLSNNSKNAQQNYDSCTQFPRAHIRD</sequence>
<evidence type="ECO:0000313" key="10">
    <source>
        <dbReference type="Proteomes" id="UP000700596"/>
    </source>
</evidence>
<keyword evidence="4 7" id="KW-0472">Membrane</keyword>
<evidence type="ECO:0000256" key="4">
    <source>
        <dbReference type="ARBA" id="ARBA00023136"/>
    </source>
</evidence>
<evidence type="ECO:0000256" key="1">
    <source>
        <dbReference type="ARBA" id="ARBA00004141"/>
    </source>
</evidence>
<dbReference type="EMBL" id="JAGMWT010000004">
    <property type="protein sequence ID" value="KAH7130796.1"/>
    <property type="molecule type" value="Genomic_DNA"/>
</dbReference>
<feature type="transmembrane region" description="Helical" evidence="7">
    <location>
        <begin position="236"/>
        <end position="258"/>
    </location>
</feature>
<evidence type="ECO:0000256" key="2">
    <source>
        <dbReference type="ARBA" id="ARBA00022692"/>
    </source>
</evidence>
<organism evidence="9 10">
    <name type="scientific">Dendryphion nanum</name>
    <dbReference type="NCBI Taxonomy" id="256645"/>
    <lineage>
        <taxon>Eukaryota</taxon>
        <taxon>Fungi</taxon>
        <taxon>Dikarya</taxon>
        <taxon>Ascomycota</taxon>
        <taxon>Pezizomycotina</taxon>
        <taxon>Dothideomycetes</taxon>
        <taxon>Pleosporomycetidae</taxon>
        <taxon>Pleosporales</taxon>
        <taxon>Torulaceae</taxon>
        <taxon>Dendryphion</taxon>
    </lineage>
</organism>
<feature type="region of interest" description="Disordered" evidence="6">
    <location>
        <begin position="321"/>
        <end position="343"/>
    </location>
</feature>
<dbReference type="AlphaFoldDB" id="A0A9P9E6D7"/>
<protein>
    <recommendedName>
        <fullName evidence="8">Rhodopsin domain-containing protein</fullName>
    </recommendedName>
</protein>
<feature type="transmembrane region" description="Helical" evidence="7">
    <location>
        <begin position="20"/>
        <end position="42"/>
    </location>
</feature>
<name>A0A9P9E6D7_9PLEO</name>
<keyword evidence="2 7" id="KW-0812">Transmembrane</keyword>
<feature type="transmembrane region" description="Helical" evidence="7">
    <location>
        <begin position="143"/>
        <end position="167"/>
    </location>
</feature>